<feature type="domain" description="Methyltransferase" evidence="4">
    <location>
        <begin position="66"/>
        <end position="154"/>
    </location>
</feature>
<name>A0A0S2M4C9_9MICC</name>
<sequence length="237" mass="26209">MNGQGFLAVRDEHAIEEMDKADCDPATLDRTYAQFPVINSVVSRWHSVYKQRIRPLLSSTRSSTLLDIGCGGGDIPAALARWAARDRLHLTITAIDPDPRAIAYARTHFAGAGVEFRQTHSSELVSEGATFDVVISNHMLHHLAPTELRVLLTDSAALAEDLVVHSDIARSRLGYALFSVATLPLAVGSFIRRDGLTSIRRSYTPTELRAILPEGWRVESARPYRNLLLYTPGQQHV</sequence>
<dbReference type="InterPro" id="IPR029063">
    <property type="entry name" value="SAM-dependent_MTases_sf"/>
</dbReference>
<dbReference type="Pfam" id="PF13649">
    <property type="entry name" value="Methyltransf_25"/>
    <property type="match status" value="1"/>
</dbReference>
<reference evidence="5 6" key="2">
    <citation type="journal article" date="2016" name="J. Biotechnol.">
        <title>Complete genome sequence of Arthrobacter alpinus ERGS4:06, a yellow pigmented bacterium tolerant to cold and radiations isolated from Sikkim Himalaya.</title>
        <authorList>
            <person name="Kumar R."/>
            <person name="Singh D."/>
            <person name="Swarnkar M.K."/>
            <person name="Singh A.K."/>
            <person name="Kumar S."/>
        </authorList>
    </citation>
    <scope>NUCLEOTIDE SEQUENCE [LARGE SCALE GENOMIC DNA]</scope>
    <source>
        <strain evidence="5 6">ERGS4:06</strain>
    </source>
</reference>
<dbReference type="GO" id="GO:0008168">
    <property type="term" value="F:methyltransferase activity"/>
    <property type="evidence" value="ECO:0007669"/>
    <property type="project" value="UniProtKB-KW"/>
</dbReference>
<evidence type="ECO:0000256" key="1">
    <source>
        <dbReference type="ARBA" id="ARBA00022603"/>
    </source>
</evidence>
<proteinExistence type="predicted"/>
<evidence type="ECO:0000256" key="2">
    <source>
        <dbReference type="ARBA" id="ARBA00022679"/>
    </source>
</evidence>
<evidence type="ECO:0000313" key="6">
    <source>
        <dbReference type="Proteomes" id="UP000059574"/>
    </source>
</evidence>
<dbReference type="GO" id="GO:0032259">
    <property type="term" value="P:methylation"/>
    <property type="evidence" value="ECO:0007669"/>
    <property type="project" value="UniProtKB-KW"/>
</dbReference>
<dbReference type="Gene3D" id="3.40.50.150">
    <property type="entry name" value="Vaccinia Virus protein VP39"/>
    <property type="match status" value="1"/>
</dbReference>
<dbReference type="PANTHER" id="PTHR43464:SF19">
    <property type="entry name" value="UBIQUINONE BIOSYNTHESIS O-METHYLTRANSFERASE, MITOCHONDRIAL"/>
    <property type="match status" value="1"/>
</dbReference>
<evidence type="ECO:0000313" key="5">
    <source>
        <dbReference type="EMBL" id="ALO68605.1"/>
    </source>
</evidence>
<dbReference type="CDD" id="cd02440">
    <property type="entry name" value="AdoMet_MTases"/>
    <property type="match status" value="1"/>
</dbReference>
<dbReference type="Proteomes" id="UP000059574">
    <property type="component" value="Chromosome"/>
</dbReference>
<keyword evidence="2" id="KW-0808">Transferase</keyword>
<dbReference type="InterPro" id="IPR041698">
    <property type="entry name" value="Methyltransf_25"/>
</dbReference>
<dbReference type="PANTHER" id="PTHR43464">
    <property type="entry name" value="METHYLTRANSFERASE"/>
    <property type="match status" value="1"/>
</dbReference>
<keyword evidence="3" id="KW-0949">S-adenosyl-L-methionine</keyword>
<organism evidence="5 6">
    <name type="scientific">Arthrobacter alpinus</name>
    <dbReference type="NCBI Taxonomy" id="656366"/>
    <lineage>
        <taxon>Bacteria</taxon>
        <taxon>Bacillati</taxon>
        <taxon>Actinomycetota</taxon>
        <taxon>Actinomycetes</taxon>
        <taxon>Micrococcales</taxon>
        <taxon>Micrococcaceae</taxon>
        <taxon>Arthrobacter</taxon>
    </lineage>
</organism>
<dbReference type="AlphaFoldDB" id="A0A0S2M4C9"/>
<dbReference type="EMBL" id="CP013200">
    <property type="protein sequence ID" value="ALO68605.1"/>
    <property type="molecule type" value="Genomic_DNA"/>
</dbReference>
<keyword evidence="1" id="KW-0489">Methyltransferase</keyword>
<evidence type="ECO:0000259" key="4">
    <source>
        <dbReference type="Pfam" id="PF13649"/>
    </source>
</evidence>
<reference evidence="6" key="1">
    <citation type="submission" date="2015-11" db="EMBL/GenBank/DDBJ databases">
        <authorList>
            <person name="Kumar R."/>
            <person name="Singh D."/>
            <person name="Swarnkar M.K."/>
            <person name="Singh A.K."/>
            <person name="Kumar S."/>
        </authorList>
    </citation>
    <scope>NUCLEOTIDE SEQUENCE [LARGE SCALE GENOMIC DNA]</scope>
    <source>
        <strain evidence="6">ERGS4:06</strain>
    </source>
</reference>
<dbReference type="SUPFAM" id="SSF53335">
    <property type="entry name" value="S-adenosyl-L-methionine-dependent methyltransferases"/>
    <property type="match status" value="1"/>
</dbReference>
<protein>
    <recommendedName>
        <fullName evidence="4">Methyltransferase domain-containing protein</fullName>
    </recommendedName>
</protein>
<gene>
    <name evidence="5" type="ORF">AS189_15525</name>
</gene>
<evidence type="ECO:0000256" key="3">
    <source>
        <dbReference type="ARBA" id="ARBA00022691"/>
    </source>
</evidence>
<accession>A0A0S2M4C9</accession>
<dbReference type="NCBIfam" id="NF004851">
    <property type="entry name" value="PRK06202.1"/>
    <property type="match status" value="1"/>
</dbReference>